<dbReference type="EMBL" id="KV460211">
    <property type="protein sequence ID" value="OBT99758.1"/>
    <property type="molecule type" value="Genomic_DNA"/>
</dbReference>
<dbReference type="SMART" id="SM00667">
    <property type="entry name" value="LisH"/>
    <property type="match status" value="1"/>
</dbReference>
<proteinExistence type="predicted"/>
<feature type="domain" description="B30.2/SPRY" evidence="3">
    <location>
        <begin position="166"/>
        <end position="354"/>
    </location>
</feature>
<dbReference type="STRING" id="342668.A0A1B8GVB7"/>
<comment type="function">
    <text evidence="1">Involved in the proteasome-dependent degradation of fructose-1,6-bisphosphatase.</text>
</comment>
<evidence type="ECO:0000256" key="2">
    <source>
        <dbReference type="SAM" id="MobiDB-lite"/>
    </source>
</evidence>
<dbReference type="OrthoDB" id="25503at2759"/>
<dbReference type="Pfam" id="PF10607">
    <property type="entry name" value="CTLH"/>
    <property type="match status" value="1"/>
</dbReference>
<dbReference type="InterPro" id="IPR043136">
    <property type="entry name" value="B30.2/SPRY_sf"/>
</dbReference>
<feature type="compositionally biased region" description="Basic and acidic residues" evidence="2">
    <location>
        <begin position="524"/>
        <end position="539"/>
    </location>
</feature>
<dbReference type="PROSITE" id="PS50897">
    <property type="entry name" value="CTLH"/>
    <property type="match status" value="1"/>
</dbReference>
<dbReference type="Gene3D" id="2.60.120.920">
    <property type="match status" value="1"/>
</dbReference>
<dbReference type="PROSITE" id="PS50896">
    <property type="entry name" value="LISH"/>
    <property type="match status" value="1"/>
</dbReference>
<protein>
    <submittedName>
        <fullName evidence="5">Uncharacterized protein</fullName>
    </submittedName>
</protein>
<feature type="domain" description="CTLH" evidence="4">
    <location>
        <begin position="440"/>
        <end position="497"/>
    </location>
</feature>
<evidence type="ECO:0000313" key="6">
    <source>
        <dbReference type="Proteomes" id="UP000091956"/>
    </source>
</evidence>
<organism evidence="5 6">
    <name type="scientific">Pseudogymnoascus verrucosus</name>
    <dbReference type="NCBI Taxonomy" id="342668"/>
    <lineage>
        <taxon>Eukaryota</taxon>
        <taxon>Fungi</taxon>
        <taxon>Dikarya</taxon>
        <taxon>Ascomycota</taxon>
        <taxon>Pezizomycotina</taxon>
        <taxon>Leotiomycetes</taxon>
        <taxon>Thelebolales</taxon>
        <taxon>Thelebolaceae</taxon>
        <taxon>Pseudogymnoascus</taxon>
    </lineage>
</organism>
<reference evidence="6" key="2">
    <citation type="journal article" date="2018" name="Nat. Commun.">
        <title>Extreme sensitivity to ultraviolet light in the fungal pathogen causing white-nose syndrome of bats.</title>
        <authorList>
            <person name="Palmer J.M."/>
            <person name="Drees K.P."/>
            <person name="Foster J.T."/>
            <person name="Lindner D.L."/>
        </authorList>
    </citation>
    <scope>NUCLEOTIDE SEQUENCE [LARGE SCALE GENOMIC DNA]</scope>
    <source>
        <strain evidence="6">UAMH 10579</strain>
    </source>
</reference>
<gene>
    <name evidence="5" type="ORF">VE01_02239</name>
</gene>
<dbReference type="RefSeq" id="XP_018133491.1">
    <property type="nucleotide sequence ID" value="XM_018271750.2"/>
</dbReference>
<dbReference type="InterPro" id="IPR006595">
    <property type="entry name" value="CTLH_C"/>
</dbReference>
<dbReference type="SMART" id="SM00668">
    <property type="entry name" value="CTLH"/>
    <property type="match status" value="1"/>
</dbReference>
<dbReference type="InterPro" id="IPR024964">
    <property type="entry name" value="CTLH/CRA"/>
</dbReference>
<dbReference type="InterPro" id="IPR050618">
    <property type="entry name" value="Ubq-SigPath_Reg"/>
</dbReference>
<dbReference type="InterPro" id="IPR001870">
    <property type="entry name" value="B30.2/SPRY"/>
</dbReference>
<dbReference type="Proteomes" id="UP000091956">
    <property type="component" value="Unassembled WGS sequence"/>
</dbReference>
<evidence type="ECO:0000313" key="5">
    <source>
        <dbReference type="EMBL" id="OBT99758.1"/>
    </source>
</evidence>
<feature type="region of interest" description="Disordered" evidence="2">
    <location>
        <begin position="54"/>
        <end position="74"/>
    </location>
</feature>
<feature type="compositionally biased region" description="Polar residues" evidence="2">
    <location>
        <begin position="1"/>
        <end position="16"/>
    </location>
</feature>
<feature type="compositionally biased region" description="Gly residues" evidence="2">
    <location>
        <begin position="541"/>
        <end position="550"/>
    </location>
</feature>
<dbReference type="InterPro" id="IPR013144">
    <property type="entry name" value="CRA_dom"/>
</dbReference>
<evidence type="ECO:0000259" key="3">
    <source>
        <dbReference type="PROSITE" id="PS50188"/>
    </source>
</evidence>
<dbReference type="InterPro" id="IPR003877">
    <property type="entry name" value="SPRY_dom"/>
</dbReference>
<dbReference type="SUPFAM" id="SSF49899">
    <property type="entry name" value="Concanavalin A-like lectins/glucanases"/>
    <property type="match status" value="1"/>
</dbReference>
<reference evidence="5 6" key="1">
    <citation type="submission" date="2016-03" db="EMBL/GenBank/DDBJ databases">
        <title>Comparative genomics of Pseudogymnoascus destructans, the fungus causing white-nose syndrome of bats.</title>
        <authorList>
            <person name="Palmer J.M."/>
            <person name="Drees K.P."/>
            <person name="Foster J.T."/>
            <person name="Lindner D.L."/>
        </authorList>
    </citation>
    <scope>NUCLEOTIDE SEQUENCE [LARGE SCALE GENOMIC DNA]</scope>
    <source>
        <strain evidence="5 6">UAMH 10579</strain>
    </source>
</reference>
<dbReference type="GeneID" id="28835625"/>
<dbReference type="PANTHER" id="PTHR12864">
    <property type="entry name" value="RAN BINDING PROTEIN 9-RELATED"/>
    <property type="match status" value="1"/>
</dbReference>
<evidence type="ECO:0000259" key="4">
    <source>
        <dbReference type="PROSITE" id="PS50897"/>
    </source>
</evidence>
<sequence>MANPFSSPGNRTTNMPTAPPGHAPRRSSYAAVVSGTTPTTDVFGFDSGNRYLPSSDQRHLIDPRHTLNGSWGTPSHGGLPRYSRAYAELINTYGYDGDGDHFFVPSYLRGSAYIQTLETAYRAKVAAAREAAQSRHSSQPGSLSTSASAANLNVAGKLAPSHRGMTFELIEKAAPVEAEGVQMLPSRWNANDKYAGLEVLRDGCEVAFTGGKTTEYEAYSIRADHAMPVQSGIYYFEVKIVSRKVEDSSIAIGFSTKDVPLSRPPGWEPNSWAYHGDDGHSYCCQSSGKTYGPTFTTDDVIGCGVNFHTESAFFTKNGNHLGTAFREVRGKLFPSVGMMKPGEHVWVNFGQSPFEFDIDSMILKEKKAIEEQVAATSTANLAPPLDETSLIQSLVLQYLAHDGYVETAKAFSDEVRSEKQALNIGNKEEVKGFEFHDDGDASQRQEIRNAILDGDVDSALQLTESHYPKVFEDDEDIYFRLQCRKFIEMIHRGAEIRSRASTGRTNGHHEYDAYDDMVNQDMELDHPHEQNGGFDKMDTDSGGGNGGGATNGAVHDDYDRLLEETINFGKAISAEFAHDKRQSTQRALRDAFALMAYEDPVNSPDVAHHLALHKRVTLAEDLNSAILVSQGKNPSTALERLIKQTVVLAEDLAENGGPGSFVNVYDYMKPRPPSPSPF</sequence>
<feature type="compositionally biased region" description="Basic and acidic residues" evidence="2">
    <location>
        <begin position="56"/>
        <end position="65"/>
    </location>
</feature>
<feature type="region of interest" description="Disordered" evidence="2">
    <location>
        <begin position="524"/>
        <end position="552"/>
    </location>
</feature>
<dbReference type="AlphaFoldDB" id="A0A1B8GVB7"/>
<accession>A0A1B8GVB7</accession>
<dbReference type="CDD" id="cd12909">
    <property type="entry name" value="SPRY_RanBP9_10"/>
    <property type="match status" value="1"/>
</dbReference>
<dbReference type="SMART" id="SM00757">
    <property type="entry name" value="CRA"/>
    <property type="match status" value="1"/>
</dbReference>
<dbReference type="Pfam" id="PF00622">
    <property type="entry name" value="SPRY"/>
    <property type="match status" value="1"/>
</dbReference>
<dbReference type="SMART" id="SM00449">
    <property type="entry name" value="SPRY"/>
    <property type="match status" value="1"/>
</dbReference>
<dbReference type="PROSITE" id="PS50188">
    <property type="entry name" value="B302_SPRY"/>
    <property type="match status" value="1"/>
</dbReference>
<dbReference type="InterPro" id="IPR006594">
    <property type="entry name" value="LisH"/>
</dbReference>
<name>A0A1B8GVB7_9PEZI</name>
<keyword evidence="6" id="KW-1185">Reference proteome</keyword>
<feature type="region of interest" description="Disordered" evidence="2">
    <location>
        <begin position="1"/>
        <end position="28"/>
    </location>
</feature>
<dbReference type="InterPro" id="IPR013320">
    <property type="entry name" value="ConA-like_dom_sf"/>
</dbReference>
<dbReference type="InterPro" id="IPR035782">
    <property type="entry name" value="SPRY_RanBP9/10"/>
</dbReference>
<evidence type="ECO:0000256" key="1">
    <source>
        <dbReference type="ARBA" id="ARBA00002343"/>
    </source>
</evidence>